<evidence type="ECO:0000256" key="2">
    <source>
        <dbReference type="SAM" id="MobiDB-lite"/>
    </source>
</evidence>
<evidence type="ECO:0000256" key="1">
    <source>
        <dbReference type="SAM" id="Coils"/>
    </source>
</evidence>
<feature type="compositionally biased region" description="Low complexity" evidence="2">
    <location>
        <begin position="233"/>
        <end position="258"/>
    </location>
</feature>
<proteinExistence type="predicted"/>
<dbReference type="HOGENOM" id="CLU_847342_0_0_1"/>
<feature type="coiled-coil region" evidence="1">
    <location>
        <begin position="142"/>
        <end position="169"/>
    </location>
</feature>
<dbReference type="OrthoDB" id="10402107at2759"/>
<feature type="region of interest" description="Disordered" evidence="2">
    <location>
        <begin position="221"/>
        <end position="309"/>
    </location>
</feature>
<dbReference type="GeneID" id="19904573"/>
<feature type="region of interest" description="Disordered" evidence="2">
    <location>
        <begin position="1"/>
        <end position="30"/>
    </location>
</feature>
<name>R7Z276_CONA1</name>
<sequence length="328" mass="36266">MDEPMSSTAQQEINEPNSAPQGTLAADERGKDAATAAYLDEISANWGMPLKSWLVPQLHWHPDEVGGDSARKFTFEIAKQLSILSKESRDDHLMAMVYIEQTYQWRREKDPDKNVRSWGWITPRDIKYATGHYTRQKDSEDARKARLEKYQTKRKHEELTEEADDLVDQERSRKRLKAIPKWKRKPRLFVTLKVNSEFLRNVQPRCIAVLKLSPDLLRNFPHDNPVTGPSSQPTSSALPAADASAPAAKHAVPALSPGPSAPPPAAQQPTSAPSSPASALPPVAEGLPQEKMDAAPILAGMKRQSDAAQTLMDFSQQAVVSPPAIEGS</sequence>
<feature type="compositionally biased region" description="Low complexity" evidence="2">
    <location>
        <begin position="267"/>
        <end position="284"/>
    </location>
</feature>
<keyword evidence="4" id="KW-1185">Reference proteome</keyword>
<dbReference type="EMBL" id="JH767593">
    <property type="protein sequence ID" value="EON68114.1"/>
    <property type="molecule type" value="Genomic_DNA"/>
</dbReference>
<dbReference type="RefSeq" id="XP_007783431.1">
    <property type="nucleotide sequence ID" value="XM_007785241.1"/>
</dbReference>
<organism evidence="3 4">
    <name type="scientific">Coniosporium apollinis (strain CBS 100218)</name>
    <name type="common">Rock-inhabiting black yeast</name>
    <dbReference type="NCBI Taxonomy" id="1168221"/>
    <lineage>
        <taxon>Eukaryota</taxon>
        <taxon>Fungi</taxon>
        <taxon>Dikarya</taxon>
        <taxon>Ascomycota</taxon>
        <taxon>Pezizomycotina</taxon>
        <taxon>Dothideomycetes</taxon>
        <taxon>Dothideomycetes incertae sedis</taxon>
        <taxon>Coniosporium</taxon>
    </lineage>
</organism>
<evidence type="ECO:0000313" key="3">
    <source>
        <dbReference type="EMBL" id="EON68114.1"/>
    </source>
</evidence>
<protein>
    <submittedName>
        <fullName evidence="3">Uncharacterized protein</fullName>
    </submittedName>
</protein>
<accession>R7Z276</accession>
<dbReference type="Proteomes" id="UP000016924">
    <property type="component" value="Unassembled WGS sequence"/>
</dbReference>
<gene>
    <name evidence="3" type="ORF">W97_07262</name>
</gene>
<feature type="compositionally biased region" description="Polar residues" evidence="2">
    <location>
        <begin position="1"/>
        <end position="21"/>
    </location>
</feature>
<keyword evidence="1" id="KW-0175">Coiled coil</keyword>
<dbReference type="AlphaFoldDB" id="R7Z276"/>
<evidence type="ECO:0000313" key="4">
    <source>
        <dbReference type="Proteomes" id="UP000016924"/>
    </source>
</evidence>
<reference evidence="4" key="1">
    <citation type="submission" date="2012-06" db="EMBL/GenBank/DDBJ databases">
        <title>The genome sequence of Coniosporium apollinis CBS 100218.</title>
        <authorList>
            <consortium name="The Broad Institute Genome Sequencing Platform"/>
            <person name="Cuomo C."/>
            <person name="Gorbushina A."/>
            <person name="Noack S."/>
            <person name="Walker B."/>
            <person name="Young S.K."/>
            <person name="Zeng Q."/>
            <person name="Gargeya S."/>
            <person name="Fitzgerald M."/>
            <person name="Haas B."/>
            <person name="Abouelleil A."/>
            <person name="Alvarado L."/>
            <person name="Arachchi H.M."/>
            <person name="Berlin A.M."/>
            <person name="Chapman S.B."/>
            <person name="Goldberg J."/>
            <person name="Griggs A."/>
            <person name="Gujja S."/>
            <person name="Hansen M."/>
            <person name="Howarth C."/>
            <person name="Imamovic A."/>
            <person name="Larimer J."/>
            <person name="McCowan C."/>
            <person name="Montmayeur A."/>
            <person name="Murphy C."/>
            <person name="Neiman D."/>
            <person name="Pearson M."/>
            <person name="Priest M."/>
            <person name="Roberts A."/>
            <person name="Saif S."/>
            <person name="Shea T."/>
            <person name="Sisk P."/>
            <person name="Sykes S."/>
            <person name="Wortman J."/>
            <person name="Nusbaum C."/>
            <person name="Birren B."/>
        </authorList>
    </citation>
    <scope>NUCLEOTIDE SEQUENCE [LARGE SCALE GENOMIC DNA]</scope>
    <source>
        <strain evidence="4">CBS 100218</strain>
    </source>
</reference>